<accession>A0A0U9HSB1</accession>
<dbReference type="Proteomes" id="UP000054558">
    <property type="component" value="Unassembled WGS sequence"/>
</dbReference>
<keyword evidence="3" id="KW-1185">Reference proteome</keyword>
<feature type="region of interest" description="Disordered" evidence="1">
    <location>
        <begin position="34"/>
        <end position="74"/>
    </location>
</feature>
<reference evidence="2 3" key="1">
    <citation type="journal article" date="2014" name="Nat. Commun.">
        <title>Klebsormidium flaccidum genome reveals primary factors for plant terrestrial adaptation.</title>
        <authorList>
            <person name="Hori K."/>
            <person name="Maruyama F."/>
            <person name="Fujisawa T."/>
            <person name="Togashi T."/>
            <person name="Yamamoto N."/>
            <person name="Seo M."/>
            <person name="Sato S."/>
            <person name="Yamada T."/>
            <person name="Mori H."/>
            <person name="Tajima N."/>
            <person name="Moriyama T."/>
            <person name="Ikeuchi M."/>
            <person name="Watanabe M."/>
            <person name="Wada H."/>
            <person name="Kobayashi K."/>
            <person name="Saito M."/>
            <person name="Masuda T."/>
            <person name="Sasaki-Sekimoto Y."/>
            <person name="Mashiguchi K."/>
            <person name="Awai K."/>
            <person name="Shimojima M."/>
            <person name="Masuda S."/>
            <person name="Iwai M."/>
            <person name="Nobusawa T."/>
            <person name="Narise T."/>
            <person name="Kondo S."/>
            <person name="Saito H."/>
            <person name="Sato R."/>
            <person name="Murakawa M."/>
            <person name="Ihara Y."/>
            <person name="Oshima-Yamada Y."/>
            <person name="Ohtaka K."/>
            <person name="Satoh M."/>
            <person name="Sonobe K."/>
            <person name="Ishii M."/>
            <person name="Ohtani R."/>
            <person name="Kanamori-Sato M."/>
            <person name="Honoki R."/>
            <person name="Miyazaki D."/>
            <person name="Mochizuki H."/>
            <person name="Umetsu J."/>
            <person name="Higashi K."/>
            <person name="Shibata D."/>
            <person name="Kamiya Y."/>
            <person name="Sato N."/>
            <person name="Nakamura Y."/>
            <person name="Tabata S."/>
            <person name="Ida S."/>
            <person name="Kurokawa K."/>
            <person name="Ohta H."/>
        </authorList>
    </citation>
    <scope>NUCLEOTIDE SEQUENCE [LARGE SCALE GENOMIC DNA]</scope>
    <source>
        <strain evidence="2 3">NIES-2285</strain>
    </source>
</reference>
<evidence type="ECO:0000313" key="3">
    <source>
        <dbReference type="Proteomes" id="UP000054558"/>
    </source>
</evidence>
<dbReference type="EMBL" id="DF237292">
    <property type="protein sequence ID" value="GAQ87293.1"/>
    <property type="molecule type" value="Genomic_DNA"/>
</dbReference>
<evidence type="ECO:0000256" key="1">
    <source>
        <dbReference type="SAM" id="MobiDB-lite"/>
    </source>
</evidence>
<proteinExistence type="predicted"/>
<organism evidence="2 3">
    <name type="scientific">Klebsormidium nitens</name>
    <name type="common">Green alga</name>
    <name type="synonym">Ulothrix nitens</name>
    <dbReference type="NCBI Taxonomy" id="105231"/>
    <lineage>
        <taxon>Eukaryota</taxon>
        <taxon>Viridiplantae</taxon>
        <taxon>Streptophyta</taxon>
        <taxon>Klebsormidiophyceae</taxon>
        <taxon>Klebsormidiales</taxon>
        <taxon>Klebsormidiaceae</taxon>
        <taxon>Klebsormidium</taxon>
    </lineage>
</organism>
<protein>
    <submittedName>
        <fullName evidence="2">Uncharacterized protein</fullName>
    </submittedName>
</protein>
<dbReference type="AlphaFoldDB" id="A0A0U9HSB1"/>
<evidence type="ECO:0000313" key="2">
    <source>
        <dbReference type="EMBL" id="GAQ87293.1"/>
    </source>
</evidence>
<dbReference type="Pfam" id="PF11493">
    <property type="entry name" value="TSP9"/>
    <property type="match status" value="1"/>
</dbReference>
<dbReference type="SUPFAM" id="SSF144256">
    <property type="entry name" value="TSP9-like"/>
    <property type="match status" value="1"/>
</dbReference>
<name>A0A0U9HSB1_KLENI</name>
<dbReference type="InterPro" id="IPR021584">
    <property type="entry name" value="TSP9"/>
</dbReference>
<dbReference type="InterPro" id="IPR037244">
    <property type="entry name" value="TSP9_sf"/>
</dbReference>
<sequence>MASRNAAVKGAEEKGFFDWLANTALTKGEALTEKNPLFNKVENGEAPRSPLPRGKAPAKKAESTGFNFGGFGKK</sequence>
<gene>
    <name evidence="2" type="ORF">KFL_003430120</name>
</gene>